<evidence type="ECO:0000313" key="7">
    <source>
        <dbReference type="EMBL" id="QTD97184.1"/>
    </source>
</evidence>
<dbReference type="EMBL" id="CP071839">
    <property type="protein sequence ID" value="QTD97184.1"/>
    <property type="molecule type" value="Genomic_DNA"/>
</dbReference>
<evidence type="ECO:0000259" key="6">
    <source>
        <dbReference type="PROSITE" id="PS51352"/>
    </source>
</evidence>
<evidence type="ECO:0000256" key="2">
    <source>
        <dbReference type="ARBA" id="ARBA00022692"/>
    </source>
</evidence>
<keyword evidence="4 5" id="KW-0472">Membrane</keyword>
<evidence type="ECO:0000256" key="1">
    <source>
        <dbReference type="ARBA" id="ARBA00004141"/>
    </source>
</evidence>
<name>A0ABX7TQQ5_STRCY</name>
<protein>
    <submittedName>
        <fullName evidence="7">Methylamine utilization protein MauD</fullName>
    </submittedName>
</protein>
<feature type="transmembrane region" description="Helical" evidence="5">
    <location>
        <begin position="6"/>
        <end position="22"/>
    </location>
</feature>
<dbReference type="SUPFAM" id="SSF52833">
    <property type="entry name" value="Thioredoxin-like"/>
    <property type="match status" value="1"/>
</dbReference>
<dbReference type="PROSITE" id="PS51352">
    <property type="entry name" value="THIOREDOXIN_2"/>
    <property type="match status" value="1"/>
</dbReference>
<reference evidence="7 8" key="1">
    <citation type="submission" date="2021-03" db="EMBL/GenBank/DDBJ databases">
        <title>Complete genome sequence of Streptomyces cyanogenus S136, producer of anticancer angucycline landomycin A.</title>
        <authorList>
            <person name="Hrab P."/>
            <person name="Ruckert C."/>
            <person name="Busche T."/>
            <person name="Ostash I."/>
            <person name="Kalinowski J."/>
            <person name="Fedorenko V."/>
            <person name="Yushchuk O."/>
            <person name="Ostash B."/>
        </authorList>
    </citation>
    <scope>NUCLEOTIDE SEQUENCE [LARGE SCALE GENOMIC DNA]</scope>
    <source>
        <strain evidence="7 8">S136</strain>
    </source>
</reference>
<dbReference type="Proteomes" id="UP000663908">
    <property type="component" value="Chromosome"/>
</dbReference>
<evidence type="ECO:0000313" key="8">
    <source>
        <dbReference type="Proteomes" id="UP000663908"/>
    </source>
</evidence>
<feature type="transmembrane region" description="Helical" evidence="5">
    <location>
        <begin position="130"/>
        <end position="148"/>
    </location>
</feature>
<organism evidence="7 8">
    <name type="scientific">Streptomyces cyanogenus</name>
    <dbReference type="NCBI Taxonomy" id="80860"/>
    <lineage>
        <taxon>Bacteria</taxon>
        <taxon>Bacillati</taxon>
        <taxon>Actinomycetota</taxon>
        <taxon>Actinomycetes</taxon>
        <taxon>Kitasatosporales</taxon>
        <taxon>Streptomycetaceae</taxon>
        <taxon>Streptomyces</taxon>
    </lineage>
</organism>
<dbReference type="InterPro" id="IPR013766">
    <property type="entry name" value="Thioredoxin_domain"/>
</dbReference>
<keyword evidence="2 5" id="KW-0812">Transmembrane</keyword>
<feature type="transmembrane region" description="Helical" evidence="5">
    <location>
        <begin position="67"/>
        <end position="88"/>
    </location>
</feature>
<accession>A0ABX7TQQ5</accession>
<dbReference type="Pfam" id="PF07291">
    <property type="entry name" value="MauE"/>
    <property type="match status" value="1"/>
</dbReference>
<comment type="subcellular location">
    <subcellularLocation>
        <location evidence="1">Membrane</location>
        <topology evidence="1">Multi-pass membrane protein</topology>
    </subcellularLocation>
</comment>
<dbReference type="Gene3D" id="3.40.30.10">
    <property type="entry name" value="Glutaredoxin"/>
    <property type="match status" value="1"/>
</dbReference>
<keyword evidence="8" id="KW-1185">Reference proteome</keyword>
<keyword evidence="3 5" id="KW-1133">Transmembrane helix</keyword>
<dbReference type="InterPro" id="IPR036249">
    <property type="entry name" value="Thioredoxin-like_sf"/>
</dbReference>
<dbReference type="InterPro" id="IPR009908">
    <property type="entry name" value="Methylamine_util_MauE"/>
</dbReference>
<evidence type="ECO:0000256" key="4">
    <source>
        <dbReference type="ARBA" id="ARBA00023136"/>
    </source>
</evidence>
<proteinExistence type="predicted"/>
<dbReference type="RefSeq" id="WP_208031059.1">
    <property type="nucleotide sequence ID" value="NZ_CP071839.1"/>
</dbReference>
<evidence type="ECO:0000256" key="5">
    <source>
        <dbReference type="SAM" id="Phobius"/>
    </source>
</evidence>
<sequence length="510" mass="54526">MVLAARLVLAAVFGVAGIAKLMDREGLPRAIGSFGLPARTWKPLGYLLVSCEFVTALALTVNPWAGIGALGALGLLLSFCLAIVVSIARGRTPECHCFGGLRATPVGWATLARNGLLAATAGFVATDGRAPWFFTGLGTIAATCWVVLRLKRSGKVRPGMATPGFSLPDTTGRVWTLDKLLAAAHQPLLLLFTDHACGACDALLPQVARWQQTYAERLTIAIVNGGPPADSVAFSREHGLRNLLVDEDRMLLTTYGLTATPSAMLIDTDRILAAVPAAGSAEIADLVTRALQPRSRSTIARRALLFASATMVPTFISTRAMARGVTWVNWRPKQVKFAGGWLCKQSYALCTKAACKPSPSDPNVLICRCVVEYGYSYGYKSCAERAPVGNRLVSTFSTQNTNPHTRTMTCTSRAQWANCLDVDCEIDPRNPRHAVCRCKSVESGDFFTFGGNCDTSTCTSVIWSAATPPGVPFQAAMESIGLSVTLPKACPTGTDDDDLPPNRLELLWGE</sequence>
<gene>
    <name evidence="7" type="primary">mauD</name>
    <name evidence="7" type="ORF">S1361_07445</name>
</gene>
<evidence type="ECO:0000256" key="3">
    <source>
        <dbReference type="ARBA" id="ARBA00022989"/>
    </source>
</evidence>
<feature type="domain" description="Thioredoxin" evidence="6">
    <location>
        <begin position="156"/>
        <end position="296"/>
    </location>
</feature>